<comment type="caution">
    <text evidence="2">The sequence shown here is derived from an EMBL/GenBank/DDBJ whole genome shotgun (WGS) entry which is preliminary data.</text>
</comment>
<accession>A0A9D4ICN6</accession>
<protein>
    <recommendedName>
        <fullName evidence="1">Right handed beta helix domain-containing protein</fullName>
    </recommendedName>
</protein>
<gene>
    <name evidence="2" type="ORF">DPMN_189761</name>
</gene>
<dbReference type="InterPro" id="IPR011050">
    <property type="entry name" value="Pectin_lyase_fold/virulence"/>
</dbReference>
<dbReference type="InterPro" id="IPR039448">
    <property type="entry name" value="Beta_helix"/>
</dbReference>
<evidence type="ECO:0000313" key="2">
    <source>
        <dbReference type="EMBL" id="KAH3755078.1"/>
    </source>
</evidence>
<dbReference type="SMART" id="SM00710">
    <property type="entry name" value="PbH1"/>
    <property type="match status" value="3"/>
</dbReference>
<feature type="domain" description="Right handed beta helix" evidence="1">
    <location>
        <begin position="10"/>
        <end position="110"/>
    </location>
</feature>
<proteinExistence type="predicted"/>
<reference evidence="2" key="1">
    <citation type="journal article" date="2019" name="bioRxiv">
        <title>The Genome of the Zebra Mussel, Dreissena polymorpha: A Resource for Invasive Species Research.</title>
        <authorList>
            <person name="McCartney M.A."/>
            <person name="Auch B."/>
            <person name="Kono T."/>
            <person name="Mallez S."/>
            <person name="Zhang Y."/>
            <person name="Obille A."/>
            <person name="Becker A."/>
            <person name="Abrahante J.E."/>
            <person name="Garbe J."/>
            <person name="Badalamenti J.P."/>
            <person name="Herman A."/>
            <person name="Mangelson H."/>
            <person name="Liachko I."/>
            <person name="Sullivan S."/>
            <person name="Sone E.D."/>
            <person name="Koren S."/>
            <person name="Silverstein K.A.T."/>
            <person name="Beckman K.B."/>
            <person name="Gohl D.M."/>
        </authorList>
    </citation>
    <scope>NUCLEOTIDE SEQUENCE</scope>
    <source>
        <strain evidence="2">Duluth1</strain>
        <tissue evidence="2">Whole animal</tissue>
    </source>
</reference>
<evidence type="ECO:0000313" key="3">
    <source>
        <dbReference type="Proteomes" id="UP000828390"/>
    </source>
</evidence>
<dbReference type="Proteomes" id="UP000828390">
    <property type="component" value="Unassembled WGS sequence"/>
</dbReference>
<keyword evidence="3" id="KW-1185">Reference proteome</keyword>
<sequence>MEIRNTGLTGAMLNGDSRDVTITQCMIHDVGGGIFLSGGKRALLESSGAVIENNEIYDYSRIGAVGYHAMALYGVGHLIRHNTIYNGQYTGIWYMGNDIVMEYNHVHHTCVNASDCGALHTAREYNPLQPREGHT</sequence>
<reference evidence="2" key="2">
    <citation type="submission" date="2020-11" db="EMBL/GenBank/DDBJ databases">
        <authorList>
            <person name="McCartney M.A."/>
            <person name="Auch B."/>
            <person name="Kono T."/>
            <person name="Mallez S."/>
            <person name="Becker A."/>
            <person name="Gohl D.M."/>
            <person name="Silverstein K.A.T."/>
            <person name="Koren S."/>
            <person name="Bechman K.B."/>
            <person name="Herman A."/>
            <person name="Abrahante J.E."/>
            <person name="Garbe J."/>
        </authorList>
    </citation>
    <scope>NUCLEOTIDE SEQUENCE</scope>
    <source>
        <strain evidence="2">Duluth1</strain>
        <tissue evidence="2">Whole animal</tissue>
    </source>
</reference>
<dbReference type="Gene3D" id="2.160.20.10">
    <property type="entry name" value="Single-stranded right-handed beta-helix, Pectin lyase-like"/>
    <property type="match status" value="1"/>
</dbReference>
<dbReference type="PANTHER" id="PTHR36453:SF1">
    <property type="entry name" value="RIGHT HANDED BETA HELIX DOMAIN-CONTAINING PROTEIN"/>
    <property type="match status" value="1"/>
</dbReference>
<dbReference type="EMBL" id="JAIWYP010000010">
    <property type="protein sequence ID" value="KAH3755078.1"/>
    <property type="molecule type" value="Genomic_DNA"/>
</dbReference>
<name>A0A9D4ICN6_DREPO</name>
<organism evidence="2 3">
    <name type="scientific">Dreissena polymorpha</name>
    <name type="common">Zebra mussel</name>
    <name type="synonym">Mytilus polymorpha</name>
    <dbReference type="NCBI Taxonomy" id="45954"/>
    <lineage>
        <taxon>Eukaryota</taxon>
        <taxon>Metazoa</taxon>
        <taxon>Spiralia</taxon>
        <taxon>Lophotrochozoa</taxon>
        <taxon>Mollusca</taxon>
        <taxon>Bivalvia</taxon>
        <taxon>Autobranchia</taxon>
        <taxon>Heteroconchia</taxon>
        <taxon>Euheterodonta</taxon>
        <taxon>Imparidentia</taxon>
        <taxon>Neoheterodontei</taxon>
        <taxon>Myida</taxon>
        <taxon>Dreissenoidea</taxon>
        <taxon>Dreissenidae</taxon>
        <taxon>Dreissena</taxon>
    </lineage>
</organism>
<dbReference type="InterPro" id="IPR006626">
    <property type="entry name" value="PbH1"/>
</dbReference>
<evidence type="ECO:0000259" key="1">
    <source>
        <dbReference type="Pfam" id="PF13229"/>
    </source>
</evidence>
<dbReference type="PANTHER" id="PTHR36453">
    <property type="entry name" value="SECRETED PROTEIN-RELATED"/>
    <property type="match status" value="1"/>
</dbReference>
<dbReference type="AlphaFoldDB" id="A0A9D4ICN6"/>
<dbReference type="SUPFAM" id="SSF51126">
    <property type="entry name" value="Pectin lyase-like"/>
    <property type="match status" value="1"/>
</dbReference>
<dbReference type="InterPro" id="IPR012334">
    <property type="entry name" value="Pectin_lyas_fold"/>
</dbReference>
<dbReference type="Pfam" id="PF13229">
    <property type="entry name" value="Beta_helix"/>
    <property type="match status" value="1"/>
</dbReference>